<sequence>MKMKSILLAIGCASSTFTFANDATENPSDTFKLPTEVVNEQPIPVTKQAIFEAAKNGIKLDSRSEPVMKTVSPQDEINQIADNVKPNGMMNEADFDQYQQPQTAQSIRSGNGYSFLDIVKSKYKPTQNLSNLEPGANIAVPVAVGLTNPIITNFKMVAARTHDEESVIELEDGRLYITLNSLKPVALMLFEEGVPESMINLTLVPMEAMPVVVNVDVNLSKTMQYKGANHRAEIKEQEALAEASLTEGHVANVETDRVARIKQILKPVGKGEIPQGFSLSHDVSKAMHQPCGLTISQQVLQRIVGPREVVDVVRVQNTTTRPYTIREQMCESRDVMAVAIYNKSLLQPGEATEVYILRDKLRQSIVNTNSKRPRVIN</sequence>
<reference evidence="3 4" key="1">
    <citation type="submission" date="2018-08" db="EMBL/GenBank/DDBJ databases">
        <title>Draft genome sequence of Pseudoalteromonas donghaensis HJ51.</title>
        <authorList>
            <person name="Oh J."/>
            <person name="Roh D."/>
        </authorList>
    </citation>
    <scope>NUCLEOTIDE SEQUENCE [LARGE SCALE GENOMIC DNA]</scope>
    <source>
        <strain evidence="3 4">HJ51</strain>
        <plasmid evidence="3 4">unnamed2</plasmid>
    </source>
</reference>
<feature type="signal peptide" evidence="1">
    <location>
        <begin position="1"/>
        <end position="20"/>
    </location>
</feature>
<dbReference type="Pfam" id="PF23536">
    <property type="entry name" value="TraK_C"/>
    <property type="match status" value="1"/>
</dbReference>
<dbReference type="Proteomes" id="UP000264605">
    <property type="component" value="Plasmid unnamed2"/>
</dbReference>
<feature type="domain" description="TraK C-terminal" evidence="2">
    <location>
        <begin position="260"/>
        <end position="357"/>
    </location>
</feature>
<evidence type="ECO:0000256" key="1">
    <source>
        <dbReference type="SAM" id="SignalP"/>
    </source>
</evidence>
<evidence type="ECO:0000313" key="3">
    <source>
        <dbReference type="EMBL" id="AXV67635.1"/>
    </source>
</evidence>
<dbReference type="AlphaFoldDB" id="A0AAD0S3R2"/>
<proteinExistence type="predicted"/>
<evidence type="ECO:0000313" key="4">
    <source>
        <dbReference type="Proteomes" id="UP000264605"/>
    </source>
</evidence>
<keyword evidence="1" id="KW-0732">Signal</keyword>
<dbReference type="GeneID" id="99507786"/>
<keyword evidence="3" id="KW-0614">Plasmid</keyword>
<dbReference type="EMBL" id="CP032092">
    <property type="protein sequence ID" value="AXV67635.1"/>
    <property type="molecule type" value="Genomic_DNA"/>
</dbReference>
<evidence type="ECO:0000259" key="2">
    <source>
        <dbReference type="Pfam" id="PF23536"/>
    </source>
</evidence>
<dbReference type="InterPro" id="IPR055397">
    <property type="entry name" value="TraK_C"/>
</dbReference>
<gene>
    <name evidence="3" type="ORF">D0907_20075</name>
</gene>
<name>A0AAD0S3R2_9GAMM</name>
<dbReference type="KEGG" id="pdj:D0907_20075"/>
<geneLocation type="plasmid" evidence="3 4">
    <name>unnamed2</name>
</geneLocation>
<organism evidence="3 4">
    <name type="scientific">Pseudoalteromonas lipolytica</name>
    <dbReference type="NCBI Taxonomy" id="570156"/>
    <lineage>
        <taxon>Bacteria</taxon>
        <taxon>Pseudomonadati</taxon>
        <taxon>Pseudomonadota</taxon>
        <taxon>Gammaproteobacteria</taxon>
        <taxon>Alteromonadales</taxon>
        <taxon>Pseudoalteromonadaceae</taxon>
        <taxon>Pseudoalteromonas</taxon>
    </lineage>
</organism>
<dbReference type="RefSeq" id="WP_118845379.1">
    <property type="nucleotide sequence ID" value="NZ_CP032092.1"/>
</dbReference>
<feature type="chain" id="PRO_5042120894" description="TraK C-terminal domain-containing protein" evidence="1">
    <location>
        <begin position="21"/>
        <end position="377"/>
    </location>
</feature>
<accession>A0AAD0S3R2</accession>
<protein>
    <recommendedName>
        <fullName evidence="2">TraK C-terminal domain-containing protein</fullName>
    </recommendedName>
</protein>